<organism evidence="3">
    <name type="scientific">Homalodisca liturata</name>
    <dbReference type="NCBI Taxonomy" id="320908"/>
    <lineage>
        <taxon>Eukaryota</taxon>
        <taxon>Metazoa</taxon>
        <taxon>Ecdysozoa</taxon>
        <taxon>Arthropoda</taxon>
        <taxon>Hexapoda</taxon>
        <taxon>Insecta</taxon>
        <taxon>Pterygota</taxon>
        <taxon>Neoptera</taxon>
        <taxon>Paraneoptera</taxon>
        <taxon>Hemiptera</taxon>
        <taxon>Auchenorrhyncha</taxon>
        <taxon>Membracoidea</taxon>
        <taxon>Cicadellidae</taxon>
        <taxon>Cicadellinae</taxon>
        <taxon>Proconiini</taxon>
        <taxon>Homalodisca</taxon>
    </lineage>
</organism>
<reference evidence="3" key="1">
    <citation type="submission" date="2015-11" db="EMBL/GenBank/DDBJ databases">
        <title>De novo transcriptome assembly of four potential Pierce s Disease insect vectors from Arizona vineyards.</title>
        <authorList>
            <person name="Tassone E.E."/>
        </authorList>
    </citation>
    <scope>NUCLEOTIDE SEQUENCE</scope>
</reference>
<dbReference type="EMBL" id="GECU01026093">
    <property type="protein sequence ID" value="JAS81613.1"/>
    <property type="molecule type" value="Transcribed_RNA"/>
</dbReference>
<dbReference type="AlphaFoldDB" id="A0A1B6I3Y2"/>
<dbReference type="GO" id="GO:0003723">
    <property type="term" value="F:RNA binding"/>
    <property type="evidence" value="ECO:0007669"/>
    <property type="project" value="UniProtKB-KW"/>
</dbReference>
<proteinExistence type="predicted"/>
<protein>
    <recommendedName>
        <fullName evidence="2">K Homology domain-containing protein</fullName>
    </recommendedName>
</protein>
<keyword evidence="1" id="KW-0694">RNA-binding</keyword>
<dbReference type="SUPFAM" id="SSF54791">
    <property type="entry name" value="Eukaryotic type KH-domain (KH-domain type I)"/>
    <property type="match status" value="1"/>
</dbReference>
<dbReference type="Pfam" id="PF22891">
    <property type="entry name" value="KH_PNO1_2nd"/>
    <property type="match status" value="1"/>
</dbReference>
<dbReference type="Gene3D" id="3.30.1370.10">
    <property type="entry name" value="K Homology domain, type 1"/>
    <property type="match status" value="1"/>
</dbReference>
<accession>A0A1B6I3Y2</accession>
<dbReference type="GO" id="GO:0005634">
    <property type="term" value="C:nucleus"/>
    <property type="evidence" value="ECO:0007669"/>
    <property type="project" value="TreeGrafter"/>
</dbReference>
<gene>
    <name evidence="3" type="ORF">g.3648</name>
</gene>
<dbReference type="PANTHER" id="PTHR12826">
    <property type="entry name" value="RIBONUCLEASE Y"/>
    <property type="match status" value="1"/>
</dbReference>
<dbReference type="PANTHER" id="PTHR12826:SF13">
    <property type="entry name" value="RNA-BINDING PROTEIN PNO1"/>
    <property type="match status" value="1"/>
</dbReference>
<dbReference type="InterPro" id="IPR055211">
    <property type="entry name" value="KH_PNO1_2nd"/>
</dbReference>
<dbReference type="InterPro" id="IPR004087">
    <property type="entry name" value="KH_dom"/>
</dbReference>
<evidence type="ECO:0000313" key="3">
    <source>
        <dbReference type="EMBL" id="JAS81613.1"/>
    </source>
</evidence>
<dbReference type="SMART" id="SM00322">
    <property type="entry name" value="KH"/>
    <property type="match status" value="1"/>
</dbReference>
<evidence type="ECO:0000259" key="2">
    <source>
        <dbReference type="SMART" id="SM00322"/>
    </source>
</evidence>
<feature type="domain" description="K Homology" evidence="2">
    <location>
        <begin position="103"/>
        <end position="166"/>
    </location>
</feature>
<sequence>VAMEEECVVQERSAEVPPYRIRQLKQDWLKIYTAIVEHGRLQIRFNRRARTVDLRTCEATPDPSYIERGVSFLQAVFYGFRVEDAVALMRHRDVFMETFELGDIRKLKRSHMSRAIGRIIGREGRTKESIENFSKCKFVLNDERIVILGCPENIKMAKDGIGRLVQGSEPSSIFARMRMTSLRLKEKYGSIQSIYEDLRQ</sequence>
<dbReference type="InterPro" id="IPR036612">
    <property type="entry name" value="KH_dom_type_1_sf"/>
</dbReference>
<feature type="non-terminal residue" evidence="3">
    <location>
        <position position="1"/>
    </location>
</feature>
<name>A0A1B6I3Y2_9HEMI</name>
<evidence type="ECO:0000256" key="1">
    <source>
        <dbReference type="ARBA" id="ARBA00022884"/>
    </source>
</evidence>